<organism evidence="2 3">
    <name type="scientific">Apiospora aurea</name>
    <dbReference type="NCBI Taxonomy" id="335848"/>
    <lineage>
        <taxon>Eukaryota</taxon>
        <taxon>Fungi</taxon>
        <taxon>Dikarya</taxon>
        <taxon>Ascomycota</taxon>
        <taxon>Pezizomycotina</taxon>
        <taxon>Sordariomycetes</taxon>
        <taxon>Xylariomycetidae</taxon>
        <taxon>Amphisphaeriales</taxon>
        <taxon>Apiosporaceae</taxon>
        <taxon>Apiospora</taxon>
    </lineage>
</organism>
<proteinExistence type="predicted"/>
<dbReference type="EMBL" id="JAQQWE010000007">
    <property type="protein sequence ID" value="KAK7946989.1"/>
    <property type="molecule type" value="Genomic_DNA"/>
</dbReference>
<gene>
    <name evidence="2" type="ORF">PG986_011310</name>
</gene>
<name>A0ABR1Q5F2_9PEZI</name>
<feature type="transmembrane region" description="Helical" evidence="1">
    <location>
        <begin position="20"/>
        <end position="39"/>
    </location>
</feature>
<keyword evidence="3" id="KW-1185">Reference proteome</keyword>
<accession>A0ABR1Q5F2</accession>
<keyword evidence="1" id="KW-1133">Transmembrane helix</keyword>
<keyword evidence="1" id="KW-0812">Transmembrane</keyword>
<protein>
    <submittedName>
        <fullName evidence="2">Uncharacterized protein</fullName>
    </submittedName>
</protein>
<dbReference type="RefSeq" id="XP_066697023.1">
    <property type="nucleotide sequence ID" value="XM_066847532.1"/>
</dbReference>
<evidence type="ECO:0000313" key="3">
    <source>
        <dbReference type="Proteomes" id="UP001391051"/>
    </source>
</evidence>
<reference evidence="2 3" key="1">
    <citation type="submission" date="2023-01" db="EMBL/GenBank/DDBJ databases">
        <title>Analysis of 21 Apiospora genomes using comparative genomics revels a genus with tremendous synthesis potential of carbohydrate active enzymes and secondary metabolites.</title>
        <authorList>
            <person name="Sorensen T."/>
        </authorList>
    </citation>
    <scope>NUCLEOTIDE SEQUENCE [LARGE SCALE GENOMIC DNA]</scope>
    <source>
        <strain evidence="2 3">CBS 24483</strain>
    </source>
</reference>
<evidence type="ECO:0000256" key="1">
    <source>
        <dbReference type="SAM" id="Phobius"/>
    </source>
</evidence>
<dbReference type="GeneID" id="92080594"/>
<sequence>MDSQARRRLKFSNTWAQGCAVICSTALFACLVLLIQSMFDTQARSDQNKPLDSIHKFDASRTVSLARTAQAILSLLTTSALQTTSQYLQWAMIIRPQGLSYPSMLGLSTTTGALGMMSLLRSLNTNGSSKAWTIMRYCCIYTRILGDGISINTTYDTALNYNITAGVGPFNGSLVHPFLTFLESLAPGYPYTTMPYRYYVMAGSLVTYLTFGVVAEPVYCRGDGCFSYLLSGGLEMAIPSVPPGYPEYPLVRIANVPAVQMEFSHLRGDGRFDRKDCSIYGAPATPIGIELCLTQGPEAGGLRAAIFSCTQGTDAGECLGDRSLPNITYGIKLFSRQLSIIASQSNHSIMGMEDLTEAKLLPPIDLQAYRMSLDWLLNFTAANIPAASSIAANFAVADFQASDLSQDGVMSRNFQSILAFPLWLFNDNNWGNLALDANTITPTLPPQFYTTATIVASYGKIGFNRTMTGASFDLGCVVMDLVSLNPLPYISSFPLFDATFKLEKQELAQDQTVVFKAEDTHVLELVGQDRVFVRGV</sequence>
<keyword evidence="1" id="KW-0472">Membrane</keyword>
<comment type="caution">
    <text evidence="2">The sequence shown here is derived from an EMBL/GenBank/DDBJ whole genome shotgun (WGS) entry which is preliminary data.</text>
</comment>
<evidence type="ECO:0000313" key="2">
    <source>
        <dbReference type="EMBL" id="KAK7946989.1"/>
    </source>
</evidence>
<dbReference type="Proteomes" id="UP001391051">
    <property type="component" value="Unassembled WGS sequence"/>
</dbReference>
<dbReference type="PROSITE" id="PS51257">
    <property type="entry name" value="PROKAR_LIPOPROTEIN"/>
    <property type="match status" value="1"/>
</dbReference>